<sequence>MRTMIHVYGIPNCETVKKARAWLAAQGVDHTFHDFKKQGVPTERLDAWLAALGWEALLNRRGTTWRQLDDATRAGVTDAASARALMLAKPSVIRRPVVEWGNAVTAGFDPDDWQGRC</sequence>
<dbReference type="STRING" id="1101373.A9O67_06030"/>
<dbReference type="InterPro" id="IPR036249">
    <property type="entry name" value="Thioredoxin-like_sf"/>
</dbReference>
<dbReference type="Gene3D" id="3.40.30.10">
    <property type="entry name" value="Glutaredoxin"/>
    <property type="match status" value="1"/>
</dbReference>
<dbReference type="EMBL" id="LZDH01000056">
    <property type="protein sequence ID" value="OBS30565.1"/>
    <property type="molecule type" value="Genomic_DNA"/>
</dbReference>
<evidence type="ECO:0000313" key="3">
    <source>
        <dbReference type="EMBL" id="OBS30565.1"/>
    </source>
</evidence>
<gene>
    <name evidence="3" type="ORF">A9O67_06030</name>
</gene>
<organism evidence="3 4">
    <name type="scientific">Tepidimonas fonticaldi</name>
    <dbReference type="NCBI Taxonomy" id="1101373"/>
    <lineage>
        <taxon>Bacteria</taxon>
        <taxon>Pseudomonadati</taxon>
        <taxon>Pseudomonadota</taxon>
        <taxon>Betaproteobacteria</taxon>
        <taxon>Burkholderiales</taxon>
        <taxon>Tepidimonas</taxon>
    </lineage>
</organism>
<dbReference type="Pfam" id="PF03960">
    <property type="entry name" value="ArsC"/>
    <property type="match status" value="1"/>
</dbReference>
<accession>A0A1A6DUU8</accession>
<keyword evidence="4" id="KW-1185">Reference proteome</keyword>
<evidence type="ECO:0000313" key="4">
    <source>
        <dbReference type="Proteomes" id="UP000091969"/>
    </source>
</evidence>
<reference evidence="3 4" key="1">
    <citation type="submission" date="2016-06" db="EMBL/GenBank/DDBJ databases">
        <title>Genome sequence of Tepidimonas fonticaldi PL17.</title>
        <authorList>
            <person name="Pinnaka A.K."/>
        </authorList>
    </citation>
    <scope>NUCLEOTIDE SEQUENCE [LARGE SCALE GENOMIC DNA]</scope>
    <source>
        <strain evidence="3 4">PL17</strain>
    </source>
</reference>
<dbReference type="InterPro" id="IPR006660">
    <property type="entry name" value="Arsenate_reductase-like"/>
</dbReference>
<proteinExistence type="inferred from homology"/>
<dbReference type="CDD" id="cd03035">
    <property type="entry name" value="ArsC_Yffb"/>
    <property type="match status" value="1"/>
</dbReference>
<dbReference type="NCBIfam" id="NF008107">
    <property type="entry name" value="PRK10853.1"/>
    <property type="match status" value="1"/>
</dbReference>
<dbReference type="NCBIfam" id="TIGR01617">
    <property type="entry name" value="arsC_related"/>
    <property type="match status" value="1"/>
</dbReference>
<evidence type="ECO:0000256" key="2">
    <source>
        <dbReference type="PROSITE-ProRule" id="PRU01282"/>
    </source>
</evidence>
<name>A0A1A6DUU8_9BURK</name>
<dbReference type="InterPro" id="IPR006504">
    <property type="entry name" value="Tscrpt_reg_Spx/MgsR"/>
</dbReference>
<dbReference type="Proteomes" id="UP000091969">
    <property type="component" value="Unassembled WGS sequence"/>
</dbReference>
<comment type="similarity">
    <text evidence="1 2">Belongs to the ArsC family.</text>
</comment>
<comment type="caution">
    <text evidence="3">The sequence shown here is derived from an EMBL/GenBank/DDBJ whole genome shotgun (WGS) entry which is preliminary data.</text>
</comment>
<dbReference type="PROSITE" id="PS51353">
    <property type="entry name" value="ARSC"/>
    <property type="match status" value="1"/>
</dbReference>
<dbReference type="PANTHER" id="PTHR30041">
    <property type="entry name" value="ARSENATE REDUCTASE"/>
    <property type="match status" value="1"/>
</dbReference>
<dbReference type="PANTHER" id="PTHR30041:SF8">
    <property type="entry name" value="PROTEIN YFFB"/>
    <property type="match status" value="1"/>
</dbReference>
<dbReference type="AlphaFoldDB" id="A0A1A6DUU8"/>
<protein>
    <submittedName>
        <fullName evidence="3">Arsenate reductase</fullName>
    </submittedName>
</protein>
<evidence type="ECO:0000256" key="1">
    <source>
        <dbReference type="ARBA" id="ARBA00007198"/>
    </source>
</evidence>
<dbReference type="SUPFAM" id="SSF52833">
    <property type="entry name" value="Thioredoxin-like"/>
    <property type="match status" value="1"/>
</dbReference>